<feature type="domain" description="Streptococcal pilin isopeptide linkage" evidence="4">
    <location>
        <begin position="907"/>
        <end position="1029"/>
    </location>
</feature>
<dbReference type="RefSeq" id="WP_109136793.1">
    <property type="nucleotide sequence ID" value="NZ_QFFN01000004.1"/>
</dbReference>
<name>A0A2U2MTX4_9BIFI</name>
<evidence type="ECO:0000313" key="6">
    <source>
        <dbReference type="Proteomes" id="UP000245753"/>
    </source>
</evidence>
<dbReference type="EMBL" id="QFFN01000004">
    <property type="protein sequence ID" value="PWG60328.1"/>
    <property type="molecule type" value="Genomic_DNA"/>
</dbReference>
<feature type="domain" description="Streptococcal pilin isopeptide linkage" evidence="4">
    <location>
        <begin position="3328"/>
        <end position="3446"/>
    </location>
</feature>
<keyword evidence="2" id="KW-0472">Membrane</keyword>
<protein>
    <recommendedName>
        <fullName evidence="4">Streptococcal pilin isopeptide linkage domain-containing protein</fullName>
    </recommendedName>
</protein>
<feature type="domain" description="Streptococcal pilin isopeptide linkage" evidence="4">
    <location>
        <begin position="527"/>
        <end position="659"/>
    </location>
</feature>
<feature type="domain" description="Streptococcal pilin isopeptide linkage" evidence="4">
    <location>
        <begin position="1565"/>
        <end position="1702"/>
    </location>
</feature>
<evidence type="ECO:0000256" key="1">
    <source>
        <dbReference type="SAM" id="MobiDB-lite"/>
    </source>
</evidence>
<feature type="region of interest" description="Disordered" evidence="1">
    <location>
        <begin position="18"/>
        <end position="102"/>
    </location>
</feature>
<keyword evidence="2" id="KW-0812">Transmembrane</keyword>
<feature type="domain" description="Streptococcal pilin isopeptide linkage" evidence="4">
    <location>
        <begin position="250"/>
        <end position="388"/>
    </location>
</feature>
<dbReference type="Proteomes" id="UP000245753">
    <property type="component" value="Unassembled WGS sequence"/>
</dbReference>
<feature type="domain" description="Streptococcal pilin isopeptide linkage" evidence="4">
    <location>
        <begin position="400"/>
        <end position="505"/>
    </location>
</feature>
<evidence type="ECO:0000313" key="5">
    <source>
        <dbReference type="EMBL" id="PWG60328.1"/>
    </source>
</evidence>
<feature type="domain" description="Streptococcal pilin isopeptide linkage" evidence="4">
    <location>
        <begin position="1975"/>
        <end position="2115"/>
    </location>
</feature>
<dbReference type="OrthoDB" id="3221951at2"/>
<feature type="domain" description="Streptococcal pilin isopeptide linkage" evidence="4">
    <location>
        <begin position="794"/>
        <end position="899"/>
    </location>
</feature>
<feature type="domain" description="Streptococcal pilin isopeptide linkage" evidence="4">
    <location>
        <begin position="3057"/>
        <end position="3174"/>
    </location>
</feature>
<dbReference type="Gene3D" id="2.60.40.3050">
    <property type="match status" value="25"/>
</dbReference>
<dbReference type="InterPro" id="IPR022464">
    <property type="entry name" value="Strep_pil_isopept_link"/>
</dbReference>
<feature type="domain" description="Streptococcal pilin isopeptide linkage" evidence="4">
    <location>
        <begin position="1438"/>
        <end position="1555"/>
    </location>
</feature>
<feature type="domain" description="Streptococcal pilin isopeptide linkage" evidence="4">
    <location>
        <begin position="2268"/>
        <end position="2382"/>
    </location>
</feature>
<evidence type="ECO:0000256" key="2">
    <source>
        <dbReference type="SAM" id="Phobius"/>
    </source>
</evidence>
<feature type="region of interest" description="Disordered" evidence="1">
    <location>
        <begin position="2289"/>
        <end position="2314"/>
    </location>
</feature>
<feature type="domain" description="Streptococcal pilin isopeptide linkage" evidence="4">
    <location>
        <begin position="2392"/>
        <end position="2523"/>
    </location>
</feature>
<feature type="compositionally biased region" description="Basic and acidic residues" evidence="1">
    <location>
        <begin position="54"/>
        <end position="94"/>
    </location>
</feature>
<feature type="domain" description="Streptococcal pilin isopeptide linkage" evidence="4">
    <location>
        <begin position="3456"/>
        <end position="3575"/>
    </location>
</feature>
<feature type="domain" description="Streptococcal pilin isopeptide linkage" evidence="4">
    <location>
        <begin position="2550"/>
        <end position="2664"/>
    </location>
</feature>
<feature type="domain" description="Streptococcal pilin isopeptide linkage" evidence="4">
    <location>
        <begin position="1172"/>
        <end position="1293"/>
    </location>
</feature>
<feature type="domain" description="Streptococcal pilin isopeptide linkage" evidence="4">
    <location>
        <begin position="1842"/>
        <end position="1967"/>
    </location>
</feature>
<feature type="domain" description="Streptococcal pilin isopeptide linkage" evidence="4">
    <location>
        <begin position="2679"/>
        <end position="2795"/>
    </location>
</feature>
<sequence>MAIIASVAMFAPTAAVSADPAETLTPQSTQSATPSPTGSPSQTPSASPSATDDTGDKSAQDSEAVKQSDSDSTKNDDAAASDVKKESADAKTQDAAKQQPAKAKVAAVQTLDYNILEHFRARVQLQGLSVSGQAGRFQFALTCGFDTVATGTNGADGIVTLTPAGFGNPNILHFSSDDLSSQTCTLSQDQPTPPFASNSAQKLTMTLTPELDDKGNLVVDFSADPDNVKDGGEMVFGDWVNYNGLFTPSGSKILEGDAVKAGQYTFKLYTRNYRTGQIVNDGPVVPGGNTSDAADGEPSNVGFNQIRYNFDQAYLDKAVAAHFATVRVNKDGTRTWTVYYTAKEDAPQQPGVTAVTQQINFTVTAKLGNDGNLTVNPHYPQGGLTFRNFKSMDKTKFEFSGQKVVTSEEGFDPGNTEGKFSFTVTPQDGAPAPEKTSTTNDANNNVNFGAVTINKADLGASGAKDFTYTVKETNIPSGYQAVDGDTKTVTLHAKYDAVANKVVVTADSSPLFTITNNFKPNAAEQDITVQKTAKGRDMAAGEFTFTLDEQGYEEQNKNGYSQPGFEFTKASVASPAVKDGQSAKSDALHVKFTKPGEYTFNVRENLNGKAGVTADTNPKTLVFTVVQDEQDPGKLDVASIVNTAQTGADKSIVPFTNTFTPAPGSSTLTVNKSLTGKGSFKGTFTFNVTGATDGITVENPQLTTGQIATKADGTAAIGNATTTVNFTKAGTYTLTVTEPDSNFANGVTSADDQKSKTVTFTVKPDSASGKLVAAAQSVTFNNKYASTAASAVIRGTKKLNGTEPGSRRFTFQLLDKDNGNKQIGADVKNADDGSFAFPAINYTEAGTHHYVVKEINDGQKGVTYDATPNRDVTVTVTDNGKGQLVAAVTGNNPTYANTYGTTASVNITAKKALNGRELKAGDFTFQLTKTDNTWNGTAANGAAPNTAPADITFPETYTAAGTYEYTLKELQPSVATIGNAGTWDQNVFKVKVTIAGDNGQGGFNTATVQYAPNGTENWTTTAPTFTNTYRVNPATANINVKKAFTGRTWNDGDSFLFTLHNTATPQGATAIADATTTIGKPANGNANTGAFQNVSFSKAGTYTFDVTEAASTLANVKSDTHTAKVTVVVTEADGKLTPAVSYDNGQGAADNSAAVFANTYTPTPKTVNNLFTVRKTLEGRAFKAGDTFTFNLAGNGAPLPQVDGKDQTVVSVTDGTAKAFGGVTFTKAGTYTYTLTEANTGISGVSYATGSVKVTVSVTDDGKGNLTVTPKYEATGTGAAVDVATAVFTNTYSATAGTTAISGTKTLDNQSGDNAKNLANGEFTFTLTPKTANAPVSANTTTTNNAAGGFAFPLNFDKDHIGSYTYEVKEQNGGKAGYTYDASVYTVTVTSKITSENGKDTVTASVTKIQKNGTDAQAISFANAYKPTAATLDANAFITGTKTLNGRDWTDADKFAFTLAGDTAKDGATVEKTDATATKAAKTFDFGKATFPKAGTYTYTVKETVPQDATGNVKDGVTYDASAKTVTVKVAVDDANVGALKATVENGKVSFTNTYGAGSTTLTSITGTKTLNDPKNAKTLNQGDFHFSVAPQAGAPTAADGSSRTLDVSNDAPANAAAKTANITFLQNVKYAQAGSYAYLIKETGTAPAGWAYDQSQYKVTVPVTDNGTGSLVVGTPTTEKSTDNGATFKAADAIAFTNTYTQTDSDNAPVPAVNTTLDGKNLAADDFGFTFRLTDGDANGVSGAAASQVLNNDANGNVTLPGFKFTKAGDYTFTIAQNRTYKGQDFSTNAQGLTFAANTATLKYHVADVNGKLTITADKANPTSVTFANTYRASGTSAAVTGVKAMTGRAFQNGDSFAFTIKPQGNAPQFSKANGGKVTVTPKAGDSTVDINLGTVGIANAYGDKTFTYTITEDDIPASIKGVTKDESTITVTVNAKDNGNGTYTLTPSYAGGKANGELKFTNTYSKGSTSKDISVKKTFIGRDWRNDDNFTFTVTPKSFNDATDAAALSNVPAVADITVGKPATGTSNTASKTVTFTKAGTYVYEIAESDPGLGGVKPDTHKATVTIVVSDKNADGAYDGSLHITSTTYDNSTATTDADKGANTAAAFTNAYAYKGTVKQKIEGAKTLNGRDMKADEFTFTIAPKNDAAKTVLPQAKDVKNVAAADGKASALDFGELTFTKTGTYTFDLNEKTGRLGGVSYDTHTATATVTIVDTDAQTGKPNGTLRLGSVEYDNAGATDKTAAADTAKAAFVNSYKQGSSDQALTVTKTFTGRQWKNADTFTFDVTSPADGPQAPKTITIGKPANGTSNSASEKLTFTKAGDYAYTVKEQAGAADKGVTYDKHTATVTFHVKDTNAQGDKDGNLYVTVEGKAEFANTYKAADSAAVDVPASKTLTGRALKADEFTFTVTPKGVADAKAVATARNAADGKVNFTLPAYSEASLAQAITDGYATVATNAAGNRVWTVNYTAKEDTTKLPAAVTADAGKASFDFTVTVTDDGEGHLTAVNNAGNKLAFANTYAPDDTKAKVTPTGTLTVANPDNGTVPDYGGKYAYTISSDDKTAPLPKVVTVNNGVDDAKNAIAFGDIQFTKASLGADADGKPVMSKTFTYKVRQSGSIDHVTNDANDTKTFTVTVTDDGEGHLTVASDPAKAPHFAFTNTYNVNGVTSSPTGDGQLAVTKVLTGRALADGQFHFTLKGEAQNNGAAKVDQTKTNDAKGNVEFDAIAFTKPGTYQYVLDETDRSGNGYTNDDDTYTLVAAVTDQAGQLNVVWSVRDANGNASQSKTITFTNAYKATGTVSLKASKKLTGHALAEGQFEFQLWAGKTKPTDPDATPLQTKTNDAKGNVTFDPIAYTQDIDHDDAGKTFDYVITEVDPNADGYEAYDKTVKTVSVKVTDNGDGSLRTDVTGNGQQFANQYNANGEISLDAAMTLDGRALDDARTPDFEFTLAGQGADAAVKQTVKADKTTGKIGFDKLTYDQTKLGDHTYTITPVVPAGAADNGDGTATLKGYTYSTKPVTVTVTVKDNGNGTLAVTAKPAQVRFAYGYQATGTFTPNVRKVLDGRELKPNEFTFALKGDGALGTGNTNQTGKPNVDADGTVNFDPIAYTLDKSHLIDGKSFTYTVSEEGADGKLPPAVSGTLVSKNFTVKVTDNGDGTLTFTPDKVDVELTNTYGADLKVPVNFNGQAKLDVPDGSTTDTTHVAGRFNYTITGKDGAPLPERTTATNDADGNVDFGAYVFTKKDLGKDANGKDVMEKTFTYTVKQTGEAPGVTLDKDAAKTFTVTVTDDGEGHLTAKVSETPAFTFTNVYALTPLKETLSKENGISVKTLITGRDLNEGEFQVQLSTKARDAARADGIEGLPQTKANAADGTVTFDDVTYTKPTQTTFTLDEVDGDLGGVTYDQTVFTVRAEVVDNHDGTMGVTYTLVNPKDGSQPNEAVFDNVYAPVATDAQIIANKTYKGAELRNGQFSFVLADADGKTVDEAKNDADGKVTFEKLDFTKSDLGTIGADGKTVMEKTFTYTVSEKNDKQANVTYDGKTHKVTVTLTDDGKGQLHTAISYDDGGKVPEFVNTYTEPAKPAAPNLLGKTGAAISGGAVLMLLLLGAGLMLRKGAGSTRGAHRA</sequence>
<accession>A0A2U2MTX4</accession>
<comment type="caution">
    <text evidence="5">The sequence shown here is derived from an EMBL/GenBank/DDBJ whole genome shotgun (WGS) entry which is preliminary data.</text>
</comment>
<organism evidence="5 6">
    <name type="scientific">Bifidobacterium catulorum</name>
    <dbReference type="NCBI Taxonomy" id="1630173"/>
    <lineage>
        <taxon>Bacteria</taxon>
        <taxon>Bacillati</taxon>
        <taxon>Actinomycetota</taxon>
        <taxon>Actinomycetes</taxon>
        <taxon>Bifidobacteriales</taxon>
        <taxon>Bifidobacteriaceae</taxon>
        <taxon>Bifidobacterium</taxon>
    </lineage>
</organism>
<dbReference type="Pfam" id="PF12892">
    <property type="entry name" value="FctA"/>
    <property type="match status" value="25"/>
</dbReference>
<feature type="domain" description="Streptococcal pilin isopeptide linkage" evidence="4">
    <location>
        <begin position="2933"/>
        <end position="3039"/>
    </location>
</feature>
<evidence type="ECO:0000259" key="4">
    <source>
        <dbReference type="Pfam" id="PF12892"/>
    </source>
</evidence>
<keyword evidence="3" id="KW-0732">Signal</keyword>
<feature type="domain" description="Streptococcal pilin isopeptide linkage" evidence="4">
    <location>
        <begin position="3200"/>
        <end position="3311"/>
    </location>
</feature>
<feature type="chain" id="PRO_5038947493" description="Streptococcal pilin isopeptide linkage domain-containing protein" evidence="3">
    <location>
        <begin position="18"/>
        <end position="3623"/>
    </location>
</feature>
<feature type="domain" description="Streptococcal pilin isopeptide linkage" evidence="4">
    <location>
        <begin position="1038"/>
        <end position="1161"/>
    </location>
</feature>
<feature type="signal peptide" evidence="3">
    <location>
        <begin position="1"/>
        <end position="17"/>
    </location>
</feature>
<reference evidence="5 6" key="1">
    <citation type="journal article" date="2018" name="Int. J. Syst. Evol. Microbiol.">
        <title>Bifidobacterium catulorum sp. nov., a novel taxon from the faeces of the baby common marmoset (Callithrix jacchus).</title>
        <authorList>
            <person name="Modesto M."/>
            <person name="Michelini S."/>
            <person name="Oki K."/>
            <person name="Biavati B."/>
            <person name="Watanabe K."/>
            <person name="Mattarelli P."/>
        </authorList>
    </citation>
    <scope>NUCLEOTIDE SEQUENCE [LARGE SCALE GENOMIC DNA]</scope>
    <source>
        <strain evidence="5 6">MRM 8.19</strain>
    </source>
</reference>
<dbReference type="InterPro" id="IPR038174">
    <property type="entry name" value="Strep_pil_link_sf"/>
</dbReference>
<keyword evidence="6" id="KW-1185">Reference proteome</keyword>
<feature type="compositionally biased region" description="Low complexity" evidence="1">
    <location>
        <begin position="25"/>
        <end position="51"/>
    </location>
</feature>
<feature type="domain" description="Streptococcal pilin isopeptide linkage" evidence="4">
    <location>
        <begin position="1302"/>
        <end position="1426"/>
    </location>
</feature>
<gene>
    <name evidence="5" type="ORF">DF200_02845</name>
</gene>
<evidence type="ECO:0000256" key="3">
    <source>
        <dbReference type="SAM" id="SignalP"/>
    </source>
</evidence>
<feature type="domain" description="Streptococcal pilin isopeptide linkage" evidence="4">
    <location>
        <begin position="2125"/>
        <end position="2259"/>
    </location>
</feature>
<feature type="transmembrane region" description="Helical" evidence="2">
    <location>
        <begin position="3590"/>
        <end position="3610"/>
    </location>
</feature>
<keyword evidence="2" id="KW-1133">Transmembrane helix</keyword>
<feature type="domain" description="Streptococcal pilin isopeptide linkage" evidence="4">
    <location>
        <begin position="669"/>
        <end position="785"/>
    </location>
</feature>
<proteinExistence type="predicted"/>
<feature type="domain" description="Streptococcal pilin isopeptide linkage" evidence="4">
    <location>
        <begin position="1726"/>
        <end position="1832"/>
    </location>
</feature>
<feature type="region of interest" description="Disordered" evidence="1">
    <location>
        <begin position="408"/>
        <end position="443"/>
    </location>
</feature>
<feature type="domain" description="Streptococcal pilin isopeptide linkage" evidence="4">
    <location>
        <begin position="2802"/>
        <end position="2920"/>
    </location>
</feature>
<dbReference type="NCBIfam" id="TIGR03786">
    <property type="entry name" value="strep_pil_rpt"/>
    <property type="match status" value="14"/>
</dbReference>